<dbReference type="Gene3D" id="3.90.190.10">
    <property type="entry name" value="Protein tyrosine phosphatase superfamily"/>
    <property type="match status" value="2"/>
</dbReference>
<dbReference type="SUPFAM" id="SSF52799">
    <property type="entry name" value="(Phosphotyrosine protein) phosphatases II"/>
    <property type="match status" value="2"/>
</dbReference>
<proteinExistence type="inferred from homology"/>
<evidence type="ECO:0000256" key="4">
    <source>
        <dbReference type="ARBA" id="ARBA00009580"/>
    </source>
</evidence>
<dbReference type="PRINTS" id="PR00700">
    <property type="entry name" value="PRTYPHPHTASE"/>
</dbReference>
<evidence type="ECO:0000256" key="14">
    <source>
        <dbReference type="ARBA" id="ARBA00051722"/>
    </source>
</evidence>
<keyword evidence="6" id="KW-0690">Ribosome biogenesis</keyword>
<dbReference type="SUPFAM" id="SSF49265">
    <property type="entry name" value="Fibronectin type III"/>
    <property type="match status" value="1"/>
</dbReference>
<feature type="domain" description="Tyrosine specific protein phosphatases" evidence="21">
    <location>
        <begin position="1374"/>
        <end position="1446"/>
    </location>
</feature>
<dbReference type="GeneID" id="36338807"/>
<feature type="compositionally biased region" description="Acidic residues" evidence="18">
    <location>
        <begin position="1524"/>
        <end position="1534"/>
    </location>
</feature>
<dbReference type="CDD" id="cd00047">
    <property type="entry name" value="PTPc"/>
    <property type="match status" value="1"/>
</dbReference>
<keyword evidence="10" id="KW-0904">Protein phosphatase</keyword>
<dbReference type="Pfam" id="PF00102">
    <property type="entry name" value="Y_phosphatase"/>
    <property type="match status" value="2"/>
</dbReference>
<evidence type="ECO:0000256" key="1">
    <source>
        <dbReference type="ARBA" id="ARBA00004167"/>
    </source>
</evidence>
<evidence type="ECO:0000259" key="21">
    <source>
        <dbReference type="PROSITE" id="PS50056"/>
    </source>
</evidence>
<evidence type="ECO:0000256" key="17">
    <source>
        <dbReference type="PROSITE-ProRule" id="PRU00182"/>
    </source>
</evidence>
<dbReference type="GO" id="GO:0019843">
    <property type="term" value="F:rRNA binding"/>
    <property type="evidence" value="ECO:0007669"/>
    <property type="project" value="InterPro"/>
</dbReference>
<keyword evidence="11 19" id="KW-0472">Membrane</keyword>
<keyword evidence="19" id="KW-0812">Transmembrane</keyword>
<dbReference type="InterPro" id="IPR036116">
    <property type="entry name" value="FN3_sf"/>
</dbReference>
<feature type="compositionally biased region" description="Basic residues" evidence="18">
    <location>
        <begin position="1304"/>
        <end position="1313"/>
    </location>
</feature>
<dbReference type="GO" id="GO:0042254">
    <property type="term" value="P:ribosome biogenesis"/>
    <property type="evidence" value="ECO:0007669"/>
    <property type="project" value="UniProtKB-KW"/>
</dbReference>
<dbReference type="GO" id="GO:0016020">
    <property type="term" value="C:membrane"/>
    <property type="evidence" value="ECO:0007669"/>
    <property type="project" value="UniProtKB-SubCell"/>
</dbReference>
<keyword evidence="19" id="KW-1133">Transmembrane helix</keyword>
<dbReference type="PROSITE" id="PS50056">
    <property type="entry name" value="TYR_PHOSPHATASE_2"/>
    <property type="match status" value="2"/>
</dbReference>
<evidence type="ECO:0000256" key="12">
    <source>
        <dbReference type="ARBA" id="ARBA00023242"/>
    </source>
</evidence>
<dbReference type="Gene3D" id="3.10.290.10">
    <property type="entry name" value="RNA-binding S4 domain"/>
    <property type="match status" value="1"/>
</dbReference>
<evidence type="ECO:0000256" key="5">
    <source>
        <dbReference type="ARBA" id="ARBA00013064"/>
    </source>
</evidence>
<evidence type="ECO:0000313" key="23">
    <source>
        <dbReference type="Proteomes" id="UP000019149"/>
    </source>
</evidence>
<gene>
    <name evidence="22" type="ORF">EGR_03092</name>
</gene>
<dbReference type="InterPro" id="IPR016130">
    <property type="entry name" value="Tyr_Pase_AS"/>
</dbReference>
<feature type="domain" description="Tyrosine specific protein phosphatases" evidence="21">
    <location>
        <begin position="1023"/>
        <end position="1097"/>
    </location>
</feature>
<dbReference type="SMART" id="SM00363">
    <property type="entry name" value="S4"/>
    <property type="match status" value="1"/>
</dbReference>
<dbReference type="SUPFAM" id="SSF55174">
    <property type="entry name" value="Alpha-L RNA-binding motif"/>
    <property type="match status" value="1"/>
</dbReference>
<keyword evidence="13 22" id="KW-0687">Ribonucleoprotein</keyword>
<dbReference type="Gene3D" id="2.170.300.10">
    <property type="entry name" value="Tie2 ligand-binding domain superfamily"/>
    <property type="match status" value="1"/>
</dbReference>
<feature type="domain" description="Tyrosine-protein phosphatase" evidence="20">
    <location>
        <begin position="827"/>
        <end position="1106"/>
    </location>
</feature>
<dbReference type="InterPro" id="IPR050348">
    <property type="entry name" value="Protein-Tyr_Phosphatase"/>
</dbReference>
<evidence type="ECO:0000256" key="19">
    <source>
        <dbReference type="SAM" id="Phobius"/>
    </source>
</evidence>
<feature type="region of interest" description="Disordered" evidence="18">
    <location>
        <begin position="1294"/>
        <end position="1319"/>
    </location>
</feature>
<name>W6ULQ5_ECHGR</name>
<dbReference type="InterPro" id="IPR002942">
    <property type="entry name" value="S4_RNA-bd"/>
</dbReference>
<evidence type="ECO:0000256" key="15">
    <source>
        <dbReference type="ARBA" id="ARBA00069727"/>
    </source>
</evidence>
<dbReference type="PROSITE" id="PS00383">
    <property type="entry name" value="TYR_PHOSPHATASE_1"/>
    <property type="match status" value="1"/>
</dbReference>
<dbReference type="FunFam" id="3.10.290.10:FF:000006">
    <property type="entry name" value="U3 small nucleolar ribonucleoprotein IMP3"/>
    <property type="match status" value="1"/>
</dbReference>
<dbReference type="InterPro" id="IPR029021">
    <property type="entry name" value="Prot-tyrosine_phosphatase-like"/>
</dbReference>
<keyword evidence="23" id="KW-1185">Reference proteome</keyword>
<dbReference type="PANTHER" id="PTHR19134">
    <property type="entry name" value="RECEPTOR-TYPE TYROSINE-PROTEIN PHOSPHATASE"/>
    <property type="match status" value="1"/>
</dbReference>
<evidence type="ECO:0000256" key="3">
    <source>
        <dbReference type="ARBA" id="ARBA00007465"/>
    </source>
</evidence>
<feature type="transmembrane region" description="Helical" evidence="19">
    <location>
        <begin position="713"/>
        <end position="736"/>
    </location>
</feature>
<dbReference type="EC" id="3.1.3.48" evidence="5"/>
<dbReference type="Pfam" id="PF01479">
    <property type="entry name" value="S4"/>
    <property type="match status" value="1"/>
</dbReference>
<comment type="caution">
    <text evidence="22">The sequence shown here is derived from an EMBL/GenBank/DDBJ whole genome shotgun (WGS) entry which is preliminary data.</text>
</comment>
<dbReference type="EMBL" id="APAU02000015">
    <property type="protein sequence ID" value="EUB62071.1"/>
    <property type="molecule type" value="Genomic_DNA"/>
</dbReference>
<evidence type="ECO:0000256" key="6">
    <source>
        <dbReference type="ARBA" id="ARBA00022517"/>
    </source>
</evidence>
<dbReference type="SMART" id="SM00404">
    <property type="entry name" value="PTPc_motif"/>
    <property type="match status" value="2"/>
</dbReference>
<evidence type="ECO:0000256" key="2">
    <source>
        <dbReference type="ARBA" id="ARBA00004604"/>
    </source>
</evidence>
<feature type="domain" description="Tyrosine-protein phosphatase" evidence="20">
    <location>
        <begin position="1153"/>
        <end position="1455"/>
    </location>
</feature>
<dbReference type="GO" id="GO:1990904">
    <property type="term" value="C:ribonucleoprotein complex"/>
    <property type="evidence" value="ECO:0007669"/>
    <property type="project" value="UniProtKB-KW"/>
</dbReference>
<keyword evidence="7" id="KW-0732">Signal</keyword>
<reference evidence="22 23" key="1">
    <citation type="journal article" date="2013" name="Nat. Genet.">
        <title>The genome of the hydatid tapeworm Echinococcus granulosus.</title>
        <authorList>
            <person name="Zheng H."/>
            <person name="Zhang W."/>
            <person name="Zhang L."/>
            <person name="Zhang Z."/>
            <person name="Li J."/>
            <person name="Lu G."/>
            <person name="Zhu Y."/>
            <person name="Wang Y."/>
            <person name="Huang Y."/>
            <person name="Liu J."/>
            <person name="Kang H."/>
            <person name="Chen J."/>
            <person name="Wang L."/>
            <person name="Chen A."/>
            <person name="Yu S."/>
            <person name="Gao Z."/>
            <person name="Jin L."/>
            <person name="Gu W."/>
            <person name="Wang Z."/>
            <person name="Zhao L."/>
            <person name="Shi B."/>
            <person name="Wen H."/>
            <person name="Lin R."/>
            <person name="Jones M.K."/>
            <person name="Brejova B."/>
            <person name="Vinar T."/>
            <person name="Zhao G."/>
            <person name="McManus D.P."/>
            <person name="Chen Z."/>
            <person name="Zhou Y."/>
            <person name="Wang S."/>
        </authorList>
    </citation>
    <scope>NUCLEOTIDE SEQUENCE [LARGE SCALE GENOMIC DNA]</scope>
</reference>
<dbReference type="GO" id="GO:0005730">
    <property type="term" value="C:nucleolus"/>
    <property type="evidence" value="ECO:0007669"/>
    <property type="project" value="UniProtKB-SubCell"/>
</dbReference>
<dbReference type="CDD" id="cd00063">
    <property type="entry name" value="FN3"/>
    <property type="match status" value="1"/>
</dbReference>
<dbReference type="InterPro" id="IPR003961">
    <property type="entry name" value="FN3_dom"/>
</dbReference>
<comment type="similarity">
    <text evidence="4">Belongs to the protein-tyrosine phosphatase family.</text>
</comment>
<evidence type="ECO:0000256" key="8">
    <source>
        <dbReference type="ARBA" id="ARBA00022801"/>
    </source>
</evidence>
<organism evidence="22 23">
    <name type="scientific">Echinococcus granulosus</name>
    <name type="common">Hydatid tapeworm</name>
    <dbReference type="NCBI Taxonomy" id="6210"/>
    <lineage>
        <taxon>Eukaryota</taxon>
        <taxon>Metazoa</taxon>
        <taxon>Spiralia</taxon>
        <taxon>Lophotrochozoa</taxon>
        <taxon>Platyhelminthes</taxon>
        <taxon>Cestoda</taxon>
        <taxon>Eucestoda</taxon>
        <taxon>Cyclophyllidea</taxon>
        <taxon>Taeniidae</taxon>
        <taxon>Echinococcus</taxon>
        <taxon>Echinococcus granulosus group</taxon>
    </lineage>
</organism>
<dbReference type="KEGG" id="egl:EGR_03092"/>
<dbReference type="InterPro" id="IPR036986">
    <property type="entry name" value="S4_RNA-bd_sf"/>
</dbReference>
<dbReference type="PROSITE" id="PS50055">
    <property type="entry name" value="TYR_PHOSPHATASE_PTP"/>
    <property type="match status" value="2"/>
</dbReference>
<evidence type="ECO:0000256" key="13">
    <source>
        <dbReference type="ARBA" id="ARBA00023274"/>
    </source>
</evidence>
<keyword evidence="9 17" id="KW-0694">RNA-binding</keyword>
<evidence type="ECO:0000256" key="7">
    <source>
        <dbReference type="ARBA" id="ARBA00022729"/>
    </source>
</evidence>
<dbReference type="InterPro" id="IPR001912">
    <property type="entry name" value="Ribosomal_uS4_N"/>
</dbReference>
<dbReference type="RefSeq" id="XP_024353267.1">
    <property type="nucleotide sequence ID" value="XM_024492341.1"/>
</dbReference>
<evidence type="ECO:0000256" key="16">
    <source>
        <dbReference type="ARBA" id="ARBA00072223"/>
    </source>
</evidence>
<dbReference type="GO" id="GO:0004725">
    <property type="term" value="F:protein tyrosine phosphatase activity"/>
    <property type="evidence" value="ECO:0007669"/>
    <property type="project" value="UniProtKB-EC"/>
</dbReference>
<protein>
    <recommendedName>
        <fullName evidence="15">U3 small nucleolar ribonucleoprotein protein IMP3</fullName>
        <ecNumber evidence="5">3.1.3.48</ecNumber>
    </recommendedName>
    <alternativeName>
        <fullName evidence="16">U3 small nucleolar ribonucleoprotein protein imp3</fullName>
    </alternativeName>
</protein>
<keyword evidence="8" id="KW-0378">Hydrolase</keyword>
<keyword evidence="12" id="KW-0539">Nucleus</keyword>
<comment type="similarity">
    <text evidence="3">Belongs to the universal ribosomal protein uS4 family.</text>
</comment>
<evidence type="ECO:0000256" key="11">
    <source>
        <dbReference type="ARBA" id="ARBA00023136"/>
    </source>
</evidence>
<dbReference type="SMART" id="SM00194">
    <property type="entry name" value="PTPc"/>
    <property type="match status" value="1"/>
</dbReference>
<evidence type="ECO:0000256" key="9">
    <source>
        <dbReference type="ARBA" id="ARBA00022884"/>
    </source>
</evidence>
<comment type="subcellular location">
    <subcellularLocation>
        <location evidence="1">Membrane</location>
        <topology evidence="1">Single-pass membrane protein</topology>
    </subcellularLocation>
    <subcellularLocation>
        <location evidence="2">Nucleus</location>
        <location evidence="2">Nucleolus</location>
    </subcellularLocation>
</comment>
<dbReference type="OrthoDB" id="6058203at2759"/>
<feature type="region of interest" description="Disordered" evidence="18">
    <location>
        <begin position="1506"/>
        <end position="1536"/>
    </location>
</feature>
<accession>W6ULQ5</accession>
<comment type="catalytic activity">
    <reaction evidence="14">
        <text>O-phospho-L-tyrosyl-[protein] + H2O = L-tyrosyl-[protein] + phosphate</text>
        <dbReference type="Rhea" id="RHEA:10684"/>
        <dbReference type="Rhea" id="RHEA-COMP:10136"/>
        <dbReference type="Rhea" id="RHEA-COMP:20101"/>
        <dbReference type="ChEBI" id="CHEBI:15377"/>
        <dbReference type="ChEBI" id="CHEBI:43474"/>
        <dbReference type="ChEBI" id="CHEBI:46858"/>
        <dbReference type="ChEBI" id="CHEBI:61978"/>
        <dbReference type="EC" id="3.1.3.48"/>
    </reaction>
</comment>
<evidence type="ECO:0000256" key="18">
    <source>
        <dbReference type="SAM" id="MobiDB-lite"/>
    </source>
</evidence>
<dbReference type="CDD" id="cd00165">
    <property type="entry name" value="S4"/>
    <property type="match status" value="1"/>
</dbReference>
<dbReference type="OMA" id="MEFWTAP"/>
<dbReference type="InterPro" id="IPR003595">
    <property type="entry name" value="Tyr_Pase_cat"/>
</dbReference>
<dbReference type="PROSITE" id="PS50889">
    <property type="entry name" value="S4"/>
    <property type="match status" value="1"/>
</dbReference>
<sequence>MEDEVKNEAGRHRLSTSAKVNRLSRLLKAKRIDQMDDSGKQYKWECKAELCSPGFFGERCSFPCRCLDNSCQNTVNSLGCITGSCSPGYIGFPACQTQCESGKFGLGCEHKCSCTPENRCSPINGNCIPPNHCTPNRSGPGCQIIRSKLTTAPNLKVTCTSLTISWSAFNNSVDSGVSDVQKYRIELRTDTSTNFTELQTVSREQAVNGLYSVDVLDAAPGKSYWARVVPIFFLDMGGGDGYLEEGIASPPSQKAFIPKRACFQHPSALETKGVAVTTGVTRLAPTSTSTPRERLTGPRSCALVGLAGTWAVFQWHHGLHSCGLGELTGYELSLTSFEGNGAMEGEMVVKHYRTNSLTTAIVAADLTPGIKYRAQVFALYEQGSVACSDVSVGGEENDVSGGSSGSIEFSTFTAADTTAPPKLQMSLLERHYDSFVVRLHLLDVLPLELSQLWVSAFPVETRIPQTVGFGGGDVLVQTALGMRHHFSFAANIHPATRYRLYAWASSTPTVVMCAFTQLIHQFGYLEARFVGVTMEFWTAPKPFEAIPNFVMPPPQVLEVLDRTLHLRFPNISGYAGGPLTDFFLAVSSDHAAMATGSELAGISSVLRRRLTLPSSASIVLHSRSYPSHVVVVGDGVVEVEMDFRTKNPDLRMFADPPLEPDSKYTLFALVASSLCDVVDAVEEEDFVVSPKGTKVVRTAPLLIARSSGTAATAVGTGVAIFLFVVCILLLALFVWWRCLRDQSLLWQKQFYLQSKQYSLNMRPKRRLSGTFTSSPIEDCMAAMPNSYGAWSFPLNLRDPRFLVIDPERGPDNTLLGTKDLREIAETFFREYKSLPVNKALSQIQARRAVNRGKNRCLESLPFDHNRVHLRRHCEMGDCQTDYINASYMDSYLRRRVYISAQSPFNAATASDFWTMVVQCNVAQIVLLDNQIEAGVVKCTKYWPDPGNVEGGGGGGSERRQYDSVVIEAVDTVEYAHFSVRRFRVTDLSATGGSRQCVTQYHYHRWRVYDNENEDDLVDGFDHLAFIDFYFHVKMATRLEDGPILVHCEDGVSRSSVFVAFDTLFQQLMYEHAVTVVRTCAVLRRARQRAIPSPRRFALLYDLLFEAGIAGHALLDLDIRSALASLSQRNVTAGFTYLQEQWYLLHNYTPSPSLPSSATTSGEGENELAAVWVDGLTVQEDVILARSPITAVAAFWRLVFQHRISCVVDMEPSCYEADSDAFPFWPPYIGGAAGDMEEEALLGTYNSTTATAFTRVLDVGGVVDSEGEMAVPRDTGAWFHLAEFQLAQVGRLESLPPPSLALSPRRNRRRRRQQQHQSDCRRATGCLFKRRIIIRRLLPQQQQHISAPRRAEFRTVNILHFKAHWRQGNQVPPRRAMLQAIETFAAARGIGPAVVLCADGATRSGLFLAAHLLIECLDRDRFVDLFHTLKSLKLRRRAAVASVSQLRFLYRLLIIWVDEMMIKGQHRNLKIPLYPEASLVATPRSSRQDLSTSAVFSSSRVSTQVSGTVFGGTNGSNSSLGAAGTEEDEEEEDDTAMVTGSPRAITVLYRYFILSEPVTLKAMVRKLRHHEKKLLKKFDFINWSADNNLHELKVVKRFYIQKREDYTLYNKLSRHIREIADKLKDTDGKDPWRAEMTNMLLNKLHNLGLVPTKSSLMLASKVSASSFCRRRLPVVMVRAHMAETLKAAVTFIEQGHVRVGPDTIRDPAFLVTRPMEDYVTWAPGSKIKKKVQEYNGMLDDFDYE</sequence>
<dbReference type="PANTHER" id="PTHR19134:SF562">
    <property type="entry name" value="PROTEIN-TYROSINE-PHOSPHATASE"/>
    <property type="match status" value="1"/>
</dbReference>
<evidence type="ECO:0000259" key="20">
    <source>
        <dbReference type="PROSITE" id="PS50055"/>
    </source>
</evidence>
<dbReference type="STRING" id="6210.W6ULQ5"/>
<dbReference type="CTD" id="36338807"/>
<dbReference type="InterPro" id="IPR000387">
    <property type="entry name" value="Tyr_Pase_dom"/>
</dbReference>
<evidence type="ECO:0000256" key="10">
    <source>
        <dbReference type="ARBA" id="ARBA00022912"/>
    </source>
</evidence>
<evidence type="ECO:0000313" key="22">
    <source>
        <dbReference type="EMBL" id="EUB62071.1"/>
    </source>
</evidence>
<dbReference type="Proteomes" id="UP000019149">
    <property type="component" value="Unassembled WGS sequence"/>
</dbReference>
<dbReference type="Pfam" id="PF00163">
    <property type="entry name" value="Ribosomal_S4"/>
    <property type="match status" value="1"/>
</dbReference>
<dbReference type="SMART" id="SM01390">
    <property type="entry name" value="Ribosomal_S4"/>
    <property type="match status" value="1"/>
</dbReference>
<dbReference type="InterPro" id="IPR000242">
    <property type="entry name" value="PTP_cat"/>
</dbReference>